<evidence type="ECO:0000313" key="3">
    <source>
        <dbReference type="Proteomes" id="UP001165341"/>
    </source>
</evidence>
<comment type="caution">
    <text evidence="2">The sequence shown here is derived from an EMBL/GenBank/DDBJ whole genome shotgun (WGS) entry which is preliminary data.</text>
</comment>
<feature type="compositionally biased region" description="Polar residues" evidence="1">
    <location>
        <begin position="100"/>
        <end position="110"/>
    </location>
</feature>
<organism evidence="2 3">
    <name type="scientific">Cryobacterium zhongshanensis</name>
    <dbReference type="NCBI Taxonomy" id="2928153"/>
    <lineage>
        <taxon>Bacteria</taxon>
        <taxon>Bacillati</taxon>
        <taxon>Actinomycetota</taxon>
        <taxon>Actinomycetes</taxon>
        <taxon>Micrococcales</taxon>
        <taxon>Microbacteriaceae</taxon>
        <taxon>Cryobacterium</taxon>
    </lineage>
</organism>
<reference evidence="2" key="1">
    <citation type="submission" date="2022-03" db="EMBL/GenBank/DDBJ databases">
        <title>Cryobacterium sp. nov. strain ZS14-85, isolated from Antarctic soil.</title>
        <authorList>
            <person name="Li J."/>
            <person name="Niu G."/>
        </authorList>
    </citation>
    <scope>NUCLEOTIDE SEQUENCE</scope>
    <source>
        <strain evidence="2">ZS14-85</strain>
    </source>
</reference>
<feature type="compositionally biased region" description="Polar residues" evidence="1">
    <location>
        <begin position="65"/>
        <end position="74"/>
    </location>
</feature>
<evidence type="ECO:0000256" key="1">
    <source>
        <dbReference type="SAM" id="MobiDB-lite"/>
    </source>
</evidence>
<accession>A0AA41QZ13</accession>
<feature type="region of interest" description="Disordered" evidence="1">
    <location>
        <begin position="65"/>
        <end position="110"/>
    </location>
</feature>
<dbReference type="RefSeq" id="WP_243013220.1">
    <property type="nucleotide sequence ID" value="NZ_JALGAR010000006.1"/>
</dbReference>
<sequence>MYSPENSEEIRESLSAMEENAYKSGYRGSTQVLSQARWALTDADKRIKELEDTVVELTSRVAELTASQSSNSHEAVQARNEKKTARMRKYPELAPDSAEPATTDQKGPER</sequence>
<gene>
    <name evidence="2" type="ORF">MQH31_18135</name>
</gene>
<dbReference type="AlphaFoldDB" id="A0AA41QZ13"/>
<evidence type="ECO:0000313" key="2">
    <source>
        <dbReference type="EMBL" id="MCI4659729.1"/>
    </source>
</evidence>
<keyword evidence="3" id="KW-1185">Reference proteome</keyword>
<dbReference type="EMBL" id="JALGAR010000006">
    <property type="protein sequence ID" value="MCI4659729.1"/>
    <property type="molecule type" value="Genomic_DNA"/>
</dbReference>
<name>A0AA41QZ13_9MICO</name>
<dbReference type="Proteomes" id="UP001165341">
    <property type="component" value="Unassembled WGS sequence"/>
</dbReference>
<protein>
    <submittedName>
        <fullName evidence="2">Uncharacterized protein</fullName>
    </submittedName>
</protein>
<proteinExistence type="predicted"/>